<dbReference type="InterPro" id="IPR043502">
    <property type="entry name" value="DNA/RNA_pol_sf"/>
</dbReference>
<dbReference type="PROSITE" id="PS50878">
    <property type="entry name" value="RT_POL"/>
    <property type="match status" value="1"/>
</dbReference>
<dbReference type="SUPFAM" id="SSF56219">
    <property type="entry name" value="DNase I-like"/>
    <property type="match status" value="1"/>
</dbReference>
<dbReference type="GO" id="GO:0016301">
    <property type="term" value="F:kinase activity"/>
    <property type="evidence" value="ECO:0007669"/>
    <property type="project" value="UniProtKB-KW"/>
</dbReference>
<dbReference type="InParanoid" id="A0A1D6PNE1"/>
<dbReference type="Pfam" id="PF03372">
    <property type="entry name" value="Exo_endo_phos"/>
    <property type="match status" value="1"/>
</dbReference>
<dbReference type="InterPro" id="IPR020847">
    <property type="entry name" value="AP_endonuclease_F1_BS"/>
</dbReference>
<dbReference type="AlphaFoldDB" id="A0A1D6PNE1"/>
<dbReference type="Pfam" id="PF00078">
    <property type="entry name" value="RVT_1"/>
    <property type="match status" value="1"/>
</dbReference>
<protein>
    <submittedName>
        <fullName evidence="2">Protein kinase domain superfamily protein</fullName>
    </submittedName>
</protein>
<dbReference type="SUPFAM" id="SSF56672">
    <property type="entry name" value="DNA/RNA polymerases"/>
    <property type="match status" value="1"/>
</dbReference>
<dbReference type="SMR" id="A0A1D6PNE1"/>
<dbReference type="PANTHER" id="PTHR33116">
    <property type="entry name" value="REVERSE TRANSCRIPTASE ZINC-BINDING DOMAIN-CONTAINING PROTEIN-RELATED-RELATED"/>
    <property type="match status" value="1"/>
</dbReference>
<keyword evidence="2" id="KW-0808">Transferase</keyword>
<dbReference type="Gene3D" id="3.60.10.10">
    <property type="entry name" value="Endonuclease/exonuclease/phosphatase"/>
    <property type="match status" value="1"/>
</dbReference>
<dbReference type="GO" id="GO:0003677">
    <property type="term" value="F:DNA binding"/>
    <property type="evidence" value="ECO:0007669"/>
    <property type="project" value="InterPro"/>
</dbReference>
<evidence type="ECO:0000313" key="2">
    <source>
        <dbReference type="EMBL" id="AQK48365.1"/>
    </source>
</evidence>
<dbReference type="GO" id="GO:0004519">
    <property type="term" value="F:endonuclease activity"/>
    <property type="evidence" value="ECO:0007669"/>
    <property type="project" value="InterPro"/>
</dbReference>
<dbReference type="PANTHER" id="PTHR33116:SF78">
    <property type="entry name" value="OS12G0587133 PROTEIN"/>
    <property type="match status" value="1"/>
</dbReference>
<organism evidence="2">
    <name type="scientific">Zea mays</name>
    <name type="common">Maize</name>
    <dbReference type="NCBI Taxonomy" id="4577"/>
    <lineage>
        <taxon>Eukaryota</taxon>
        <taxon>Viridiplantae</taxon>
        <taxon>Streptophyta</taxon>
        <taxon>Embryophyta</taxon>
        <taxon>Tracheophyta</taxon>
        <taxon>Spermatophyta</taxon>
        <taxon>Magnoliopsida</taxon>
        <taxon>Liliopsida</taxon>
        <taxon>Poales</taxon>
        <taxon>Poaceae</taxon>
        <taxon>PACMAD clade</taxon>
        <taxon>Panicoideae</taxon>
        <taxon>Andropogonodae</taxon>
        <taxon>Andropogoneae</taxon>
        <taxon>Tripsacinae</taxon>
        <taxon>Zea</taxon>
    </lineage>
</organism>
<dbReference type="ExpressionAtlas" id="A0A1D6PNE1">
    <property type="expression patterns" value="baseline and differential"/>
</dbReference>
<feature type="domain" description="Reverse transcriptase" evidence="1">
    <location>
        <begin position="483"/>
        <end position="759"/>
    </location>
</feature>
<dbReference type="STRING" id="4577.A0A1D6PNE1"/>
<sequence>MDPEKILIWNVRGLNSSARQNSVRELVSSSRADIVCVQETKLTEVPRRTLLSMLGSDFSNFLVLPSLGASGGILVAWKHHLGSTGLNRIDDHSISVQFCTQEGQAWWLTCVYGPQSSEEKVQFLQELRNVRAACLGPWIIAGDFNLIYKAEDKNNSNLNRAMMGRFRRTIDDLSLKEIPLHGRKYTWSNQQNIPTLVKLDRVMCSTDWEDLFPNVLLQSSASEVSDHCPLLLGLRDNRSGKRRFHFESFWPKLDGFQEAVQEAWNSVPALECPFQALDRKLKATAKRLQSWSDSRVGHVNSQLALAREVLHRLEIAQDARSLSLSENWLKNKLKKHSLGLASLKRTIARLRSRVSWLKEGDANTKLFHMHARHRKRKNFVARLVADNQVFTGHNEKAILMDQFFSNLLGVSIDRDCSVNLEAVGVPTFDLAALDLPFLEKEVWETVKLLPSDKAPGPDGFTGGFYKACWSIIKGDIMAAVSAVWSRRFAQFNRLNTAYITLIPKKEGADQVKDFRPISLVHSFAKLITKLLANRLAGRLNEMISPIQSAFIKGRFIQDNYMLVQQTARLLHRRRQAHLLLKLDITKAFDSVSWPFLIEVLQRMGFGQIWRDILCGLLATSSTQVMVNGFPGKHIVHRQGLRQGDPLSPMLFILVMDVLGRMVTAAEGAGLLQPLATRSVHHRVSMYADDVVLFLRPAAEDIATIVDILHLFGEASGLHNNAQKSNVYPIRCDESDIAVVQGLLPCGISSFPCKYLGLPLTLRKITKDQAQPIIDKFANQLPGWKADLMTRAGRTVQVRFVLTGMLIYLAMAIDLPTYITKAIDKIRRGFLWRGRKEINGGHCLVSWSKVCRPLDLGGLGISSIMELSWALRMRWLWLQKTEPNRPWSSLTIRVPDKVQAFFSMAMQTEVGNGANTLFWKDRWLQGQRVADIAPRLLQVVPKRKINTRTVQEAITGRAWMSDIRGALSVGAIVDYLHLWNLLLTAELRPNVEDKHIFRLAANGKYSAKSAYEGLFIGSIPFEPYERIWRTWAPPKCRFFMWLVAQKRCWTADRLAKRGLDHPDSCPLCEQESETIDHLLVSCVFSRECWFLLLRQFGLHNLSPQPENDSFLDWWRTISEMAAGQMKMGINSLVLLGAWILWKHRNQCVFEGGSPSVAAVLEQVGEERRLWEMAGAKGLIFLAANLPHG</sequence>
<evidence type="ECO:0000259" key="1">
    <source>
        <dbReference type="PROSITE" id="PS50878"/>
    </source>
</evidence>
<name>A0A1D6PNE1_MAIZE</name>
<dbReference type="EMBL" id="CM000780">
    <property type="protein sequence ID" value="AQK48368.1"/>
    <property type="molecule type" value="Genomic_DNA"/>
</dbReference>
<dbReference type="InterPro" id="IPR000477">
    <property type="entry name" value="RT_dom"/>
</dbReference>
<dbReference type="Pfam" id="PF13966">
    <property type="entry name" value="zf-RVT"/>
    <property type="match status" value="1"/>
</dbReference>
<dbReference type="InterPro" id="IPR005135">
    <property type="entry name" value="Endo/exonuclease/phosphatase"/>
</dbReference>
<dbReference type="GO" id="GO:0006281">
    <property type="term" value="P:DNA repair"/>
    <property type="evidence" value="ECO:0007669"/>
    <property type="project" value="InterPro"/>
</dbReference>
<gene>
    <name evidence="2" type="ORF">ZEAMMB73_Zm00001d048667</name>
</gene>
<proteinExistence type="predicted"/>
<reference evidence="2" key="1">
    <citation type="submission" date="2015-12" db="EMBL/GenBank/DDBJ databases">
        <title>Update maize B73 reference genome by single molecule sequencing technologies.</title>
        <authorList>
            <consortium name="Maize Genome Sequencing Project"/>
            <person name="Ware D."/>
        </authorList>
    </citation>
    <scope>NUCLEOTIDE SEQUENCE</scope>
    <source>
        <tissue evidence="2">Seedling</tissue>
    </source>
</reference>
<dbReference type="IntAct" id="A0A1D6PNE1">
    <property type="interactions" value="8"/>
</dbReference>
<dbReference type="EMBL" id="CM000780">
    <property type="protein sequence ID" value="AQK48365.1"/>
    <property type="molecule type" value="Genomic_DNA"/>
</dbReference>
<keyword evidence="2" id="KW-0418">Kinase</keyword>
<dbReference type="EMBL" id="CM000780">
    <property type="protein sequence ID" value="AQK48367.1"/>
    <property type="molecule type" value="Genomic_DNA"/>
</dbReference>
<dbReference type="InterPro" id="IPR036691">
    <property type="entry name" value="Endo/exonu/phosph_ase_sf"/>
</dbReference>
<dbReference type="CDD" id="cd01650">
    <property type="entry name" value="RT_nLTR_like"/>
    <property type="match status" value="1"/>
</dbReference>
<dbReference type="PROSITE" id="PS00726">
    <property type="entry name" value="AP_NUCLEASE_F1_1"/>
    <property type="match status" value="1"/>
</dbReference>
<accession>A0A1D6PNE1</accession>
<dbReference type="InterPro" id="IPR026960">
    <property type="entry name" value="RVT-Znf"/>
</dbReference>